<evidence type="ECO:0000313" key="2">
    <source>
        <dbReference type="EMBL" id="ROT41953.1"/>
    </source>
</evidence>
<dbReference type="RefSeq" id="XP_028469759.1">
    <property type="nucleotide sequence ID" value="XM_028615355.1"/>
</dbReference>
<feature type="chain" id="PRO_5018152112" evidence="1">
    <location>
        <begin position="32"/>
        <end position="122"/>
    </location>
</feature>
<evidence type="ECO:0000256" key="1">
    <source>
        <dbReference type="SAM" id="SignalP"/>
    </source>
</evidence>
<evidence type="ECO:0000313" key="3">
    <source>
        <dbReference type="Proteomes" id="UP000272025"/>
    </source>
</evidence>
<feature type="signal peptide" evidence="1">
    <location>
        <begin position="1"/>
        <end position="31"/>
    </location>
</feature>
<reference evidence="2 3" key="1">
    <citation type="journal article" date="2018" name="Mol. Ecol.">
        <title>The obligate alkalophilic soda-lake fungus Sodiomyces alkalinus has shifted to a protein diet.</title>
        <authorList>
            <person name="Grum-Grzhimaylo A.A."/>
            <person name="Falkoski D.L."/>
            <person name="van den Heuvel J."/>
            <person name="Valero-Jimenez C.A."/>
            <person name="Min B."/>
            <person name="Choi I.G."/>
            <person name="Lipzen A."/>
            <person name="Daum C.G."/>
            <person name="Aanen D.K."/>
            <person name="Tsang A."/>
            <person name="Henrissat B."/>
            <person name="Bilanenko E.N."/>
            <person name="de Vries R.P."/>
            <person name="van Kan J.A.L."/>
            <person name="Grigoriev I.V."/>
            <person name="Debets A.J.M."/>
        </authorList>
    </citation>
    <scope>NUCLEOTIDE SEQUENCE [LARGE SCALE GENOMIC DNA]</scope>
    <source>
        <strain evidence="2 3">F11</strain>
    </source>
</reference>
<dbReference type="EMBL" id="ML119051">
    <property type="protein sequence ID" value="ROT41953.1"/>
    <property type="molecule type" value="Genomic_DNA"/>
</dbReference>
<proteinExistence type="predicted"/>
<sequence>MAGPILAKTLFSSHLHLPLFRILLFSSSCFTLPKTRLSVPGSRPSRSLVVLLRPVLPGLAFPGIGEFGAAQFVAKMNLSLGRSIFACFADDAYRPLPSHVTGFQSKDQTPSFSYSSLVLTQY</sequence>
<keyword evidence="3" id="KW-1185">Reference proteome</keyword>
<name>A0A3N2Q5A5_SODAK</name>
<keyword evidence="1" id="KW-0732">Signal</keyword>
<protein>
    <submittedName>
        <fullName evidence="2">Uncharacterized protein</fullName>
    </submittedName>
</protein>
<gene>
    <name evidence="2" type="ORF">SODALDRAFT_4199</name>
</gene>
<dbReference type="AlphaFoldDB" id="A0A3N2Q5A5"/>
<accession>A0A3N2Q5A5</accession>
<dbReference type="Proteomes" id="UP000272025">
    <property type="component" value="Unassembled WGS sequence"/>
</dbReference>
<dbReference type="GeneID" id="39583832"/>
<organism evidence="2 3">
    <name type="scientific">Sodiomyces alkalinus (strain CBS 110278 / VKM F-3762 / F11)</name>
    <name type="common">Alkaliphilic filamentous fungus</name>
    <dbReference type="NCBI Taxonomy" id="1314773"/>
    <lineage>
        <taxon>Eukaryota</taxon>
        <taxon>Fungi</taxon>
        <taxon>Dikarya</taxon>
        <taxon>Ascomycota</taxon>
        <taxon>Pezizomycotina</taxon>
        <taxon>Sordariomycetes</taxon>
        <taxon>Hypocreomycetidae</taxon>
        <taxon>Glomerellales</taxon>
        <taxon>Plectosphaerellaceae</taxon>
        <taxon>Sodiomyces</taxon>
    </lineage>
</organism>